<evidence type="ECO:0000313" key="3">
    <source>
        <dbReference type="EMBL" id="KZP20487.1"/>
    </source>
</evidence>
<dbReference type="GO" id="GO:0017108">
    <property type="term" value="F:5'-flap endonuclease activity"/>
    <property type="evidence" value="ECO:0007669"/>
    <property type="project" value="TreeGrafter"/>
</dbReference>
<feature type="domain" description="XPG-I" evidence="2">
    <location>
        <begin position="114"/>
        <end position="182"/>
    </location>
</feature>
<feature type="compositionally biased region" description="Basic and acidic residues" evidence="1">
    <location>
        <begin position="525"/>
        <end position="534"/>
    </location>
</feature>
<evidence type="ECO:0000313" key="4">
    <source>
        <dbReference type="Proteomes" id="UP000076532"/>
    </source>
</evidence>
<gene>
    <name evidence="3" type="ORF">FIBSPDRAFT_1044769</name>
</gene>
<dbReference type="GO" id="GO:0006281">
    <property type="term" value="P:DNA repair"/>
    <property type="evidence" value="ECO:0007669"/>
    <property type="project" value="UniProtKB-ARBA"/>
</dbReference>
<dbReference type="PANTHER" id="PTHR11081:SF75">
    <property type="entry name" value="ENDONUCLEASE, PUTATIVE (AFU_ORTHOLOGUE AFUA_3G13260)-RELATED"/>
    <property type="match status" value="1"/>
</dbReference>
<evidence type="ECO:0000256" key="1">
    <source>
        <dbReference type="SAM" id="MobiDB-lite"/>
    </source>
</evidence>
<name>A0A166J494_9AGAM</name>
<dbReference type="InterPro" id="IPR006086">
    <property type="entry name" value="XPG-I_dom"/>
</dbReference>
<dbReference type="PANTHER" id="PTHR11081">
    <property type="entry name" value="FLAP ENDONUCLEASE FAMILY MEMBER"/>
    <property type="match status" value="1"/>
</dbReference>
<dbReference type="SUPFAM" id="SSF47807">
    <property type="entry name" value="5' to 3' exonuclease, C-terminal subdomain"/>
    <property type="match status" value="1"/>
</dbReference>
<sequence>MGVPNLWNLLKVACIPISFRQFAIEQGFLANRHGDRTLWVGVDASNWLFIAMYRHGETQNPELITLFTQCERLAQLPVKAHFVFDGPERPSVKRGARIKRNENWLVDYFRKMIDAFGFTYSTALGEAEVELARMSQAQMLDVVLTEDSDSIVFGTAVVARKHGLEHDHTRQYDMLMYRMEDVTNHPSLGFNSLDLTFIALVAGGDYAPGIKNCGTNIASELVHSGLGRQLPHLLECNDPNITARWRLALCEELRSNSSRHLTSRHPTIAAGIPPDFPDLNVVRLYLEPAAHSSRPPPFSQAPRSIDAVAIAALASTSFQWGKRAIDTLERFAKSVFPALALRELIRDTNIADTGSRQNGRHHMITAIVRERKASETCFLAEARATLTIQPGLIKSICEHLPDWPLHDSALAALEEPSTWYRAWLPRDLVKHARPDLLDAFDNRKQGSSRLHSSPSSVASSSLYPYLAPRLTPTRSRKKDISTSTANATSSNTKGKKRALASDSEVEVSEISPSSSRGVYKRGRRTTIEVQKEADGTEVWDVSSESCSGTEAC</sequence>
<dbReference type="InterPro" id="IPR029060">
    <property type="entry name" value="PIN-like_dom_sf"/>
</dbReference>
<dbReference type="Proteomes" id="UP000076532">
    <property type="component" value="Unassembled WGS sequence"/>
</dbReference>
<dbReference type="Gene3D" id="3.40.50.1010">
    <property type="entry name" value="5'-nuclease"/>
    <property type="match status" value="2"/>
</dbReference>
<proteinExistence type="predicted"/>
<dbReference type="SMART" id="SM00484">
    <property type="entry name" value="XPGI"/>
    <property type="match status" value="1"/>
</dbReference>
<dbReference type="InterPro" id="IPR006084">
    <property type="entry name" value="XPG/Rad2"/>
</dbReference>
<dbReference type="AlphaFoldDB" id="A0A166J494"/>
<dbReference type="STRING" id="436010.A0A166J494"/>
<reference evidence="3 4" key="1">
    <citation type="journal article" date="2016" name="Mol. Biol. Evol.">
        <title>Comparative Genomics of Early-Diverging Mushroom-Forming Fungi Provides Insights into the Origins of Lignocellulose Decay Capabilities.</title>
        <authorList>
            <person name="Nagy L.G."/>
            <person name="Riley R."/>
            <person name="Tritt A."/>
            <person name="Adam C."/>
            <person name="Daum C."/>
            <person name="Floudas D."/>
            <person name="Sun H."/>
            <person name="Yadav J.S."/>
            <person name="Pangilinan J."/>
            <person name="Larsson K.H."/>
            <person name="Matsuura K."/>
            <person name="Barry K."/>
            <person name="Labutti K."/>
            <person name="Kuo R."/>
            <person name="Ohm R.A."/>
            <person name="Bhattacharya S.S."/>
            <person name="Shirouzu T."/>
            <person name="Yoshinaga Y."/>
            <person name="Martin F.M."/>
            <person name="Grigoriev I.V."/>
            <person name="Hibbett D.S."/>
        </authorList>
    </citation>
    <scope>NUCLEOTIDE SEQUENCE [LARGE SCALE GENOMIC DNA]</scope>
    <source>
        <strain evidence="3 4">CBS 109695</strain>
    </source>
</reference>
<feature type="compositionally biased region" description="Polar residues" evidence="1">
    <location>
        <begin position="542"/>
        <end position="552"/>
    </location>
</feature>
<dbReference type="InterPro" id="IPR036279">
    <property type="entry name" value="5-3_exonuclease_C_sf"/>
</dbReference>
<dbReference type="SUPFAM" id="SSF88723">
    <property type="entry name" value="PIN domain-like"/>
    <property type="match status" value="1"/>
</dbReference>
<dbReference type="OrthoDB" id="2148513at2759"/>
<accession>A0A166J494</accession>
<protein>
    <submittedName>
        <fullName evidence="3">PIN domain-like protein</fullName>
    </submittedName>
</protein>
<dbReference type="PRINTS" id="PR00853">
    <property type="entry name" value="XPGRADSUPER"/>
</dbReference>
<organism evidence="3 4">
    <name type="scientific">Athelia psychrophila</name>
    <dbReference type="NCBI Taxonomy" id="1759441"/>
    <lineage>
        <taxon>Eukaryota</taxon>
        <taxon>Fungi</taxon>
        <taxon>Dikarya</taxon>
        <taxon>Basidiomycota</taxon>
        <taxon>Agaricomycotina</taxon>
        <taxon>Agaricomycetes</taxon>
        <taxon>Agaricomycetidae</taxon>
        <taxon>Atheliales</taxon>
        <taxon>Atheliaceae</taxon>
        <taxon>Athelia</taxon>
    </lineage>
</organism>
<feature type="compositionally biased region" description="Low complexity" evidence="1">
    <location>
        <begin position="508"/>
        <end position="517"/>
    </location>
</feature>
<dbReference type="EMBL" id="KV417554">
    <property type="protein sequence ID" value="KZP20487.1"/>
    <property type="molecule type" value="Genomic_DNA"/>
</dbReference>
<dbReference type="Pfam" id="PF00867">
    <property type="entry name" value="XPG_I"/>
    <property type="match status" value="1"/>
</dbReference>
<evidence type="ECO:0000259" key="2">
    <source>
        <dbReference type="SMART" id="SM00484"/>
    </source>
</evidence>
<feature type="region of interest" description="Disordered" evidence="1">
    <location>
        <begin position="473"/>
        <end position="552"/>
    </location>
</feature>
<keyword evidence="4" id="KW-1185">Reference proteome</keyword>
<feature type="compositionally biased region" description="Low complexity" evidence="1">
    <location>
        <begin position="481"/>
        <end position="492"/>
    </location>
</feature>
<dbReference type="CDD" id="cd09870">
    <property type="entry name" value="PIN_YEN1"/>
    <property type="match status" value="1"/>
</dbReference>